<reference evidence="14 15" key="1">
    <citation type="submission" date="2020-10" db="EMBL/GenBank/DDBJ databases">
        <title>Phylogeny of dyella-like bacteria.</title>
        <authorList>
            <person name="Fu J."/>
        </authorList>
    </citation>
    <scope>NUCLEOTIDE SEQUENCE [LARGE SCALE GENOMIC DNA]</scope>
    <source>
        <strain evidence="14 15">BB4</strain>
    </source>
</reference>
<comment type="function">
    <text evidence="1">Involved in the biosynthesis of the siderophore enterobactin (enterochelin), which is a macrocyclic trimeric lactone of N-(2,3-dihydroxybenzoyl)-serine. The serine trilactone serves as a scaffolding for the three catechol functionalities that provide hexadentate coordination for the tightly ligated iron(2+) atoms. Plays an essential role in the assembly of the enterobactin by catalyzing the transfer of the 4'-phosphopantetheine (Ppant) moiety from coenzyme A to the apo-domains of both EntB (ArCP domain) and EntF (PCP domain) to yield their holo-forms which make them competent for the activation of 2,3-dihydroxybenzoate (DHB) and L-serine, respectively.</text>
</comment>
<comment type="subunit">
    <text evidence="4">EntB, EntD, EntE, and EntF form a multienzyme complex called enterobactin synthase.</text>
</comment>
<comment type="caution">
    <text evidence="14">The sequence shown here is derived from an EMBL/GenBank/DDBJ whole genome shotgun (WGS) entry which is preliminary data.</text>
</comment>
<evidence type="ECO:0000313" key="15">
    <source>
        <dbReference type="Proteomes" id="UP001620408"/>
    </source>
</evidence>
<evidence type="ECO:0000256" key="5">
    <source>
        <dbReference type="ARBA" id="ARBA00019087"/>
    </source>
</evidence>
<dbReference type="GO" id="GO:0016740">
    <property type="term" value="F:transferase activity"/>
    <property type="evidence" value="ECO:0007669"/>
    <property type="project" value="UniProtKB-KW"/>
</dbReference>
<keyword evidence="6 14" id="KW-0808">Transferase</keyword>
<dbReference type="InterPro" id="IPR037143">
    <property type="entry name" value="4-PPantetheinyl_Trfase_dom_sf"/>
</dbReference>
<evidence type="ECO:0000256" key="1">
    <source>
        <dbReference type="ARBA" id="ARBA00003937"/>
    </source>
</evidence>
<sequence length="231" mass="24085">MRRLSLARHPGGLPDAFLLAFDANESDDAHFSRFGIACPPSIARSVPKRRAEYLAGRRAAVAALAEAGVSVADLAIEPSRAPAWPAGFTGSITHAARIAAAVALRDGAVRGVGIDIERVVSAGALDAIVQSVVDTDERLELDGLARGLGLPMALTIAFSAKESFYKATAATVGRIFEFGALKIIRAQGGTGTIEAETAEPLAPGLPAGMRFRLGFSLLDDASAITSCVWMR</sequence>
<dbReference type="EMBL" id="JADIKD010000012">
    <property type="protein sequence ID" value="MFK2919048.1"/>
    <property type="molecule type" value="Genomic_DNA"/>
</dbReference>
<keyword evidence="7" id="KW-0259">Enterobactin biosynthesis</keyword>
<comment type="pathway">
    <text evidence="2">Siderophore biosynthesis; enterobactin biosynthesis.</text>
</comment>
<name>A0ABW8K830_9GAMM</name>
<evidence type="ECO:0000256" key="4">
    <source>
        <dbReference type="ARBA" id="ARBA00011503"/>
    </source>
</evidence>
<evidence type="ECO:0000259" key="12">
    <source>
        <dbReference type="Pfam" id="PF01648"/>
    </source>
</evidence>
<dbReference type="SUPFAM" id="SSF56214">
    <property type="entry name" value="4'-phosphopantetheinyl transferase"/>
    <property type="match status" value="1"/>
</dbReference>
<comment type="catalytic activity">
    <reaction evidence="11">
        <text>apo-[peptidyl-carrier protein] + CoA = holo-[peptidyl-carrier protein] + adenosine 3',5'-bisphosphate + H(+)</text>
        <dbReference type="Rhea" id="RHEA:46228"/>
        <dbReference type="Rhea" id="RHEA-COMP:11479"/>
        <dbReference type="Rhea" id="RHEA-COMP:11480"/>
        <dbReference type="ChEBI" id="CHEBI:15378"/>
        <dbReference type="ChEBI" id="CHEBI:29999"/>
        <dbReference type="ChEBI" id="CHEBI:57287"/>
        <dbReference type="ChEBI" id="CHEBI:58343"/>
        <dbReference type="ChEBI" id="CHEBI:64479"/>
    </reaction>
</comment>
<evidence type="ECO:0000256" key="6">
    <source>
        <dbReference type="ARBA" id="ARBA00022679"/>
    </source>
</evidence>
<dbReference type="Proteomes" id="UP001620408">
    <property type="component" value="Unassembled WGS sequence"/>
</dbReference>
<accession>A0ABW8K830</accession>
<feature type="domain" description="4'-phosphopantetheinyl transferase" evidence="12">
    <location>
        <begin position="111"/>
        <end position="194"/>
    </location>
</feature>
<proteinExistence type="inferred from homology"/>
<feature type="domain" description="4'-phosphopantetheinyl transferase N-terminal" evidence="13">
    <location>
        <begin position="42"/>
        <end position="103"/>
    </location>
</feature>
<keyword evidence="15" id="KW-1185">Reference proteome</keyword>
<dbReference type="PRINTS" id="PR01399">
    <property type="entry name" value="ENTSNTHTASED"/>
</dbReference>
<dbReference type="InterPro" id="IPR008278">
    <property type="entry name" value="4-PPantetheinyl_Trfase_dom"/>
</dbReference>
<dbReference type="Pfam" id="PF17837">
    <property type="entry name" value="4PPT_N"/>
    <property type="match status" value="1"/>
</dbReference>
<dbReference type="PANTHER" id="PTHR38096:SF1">
    <property type="entry name" value="ENTEROBACTIN SYNTHASE COMPONENT D"/>
    <property type="match status" value="1"/>
</dbReference>
<evidence type="ECO:0000256" key="11">
    <source>
        <dbReference type="ARBA" id="ARBA00049191"/>
    </source>
</evidence>
<dbReference type="Gene3D" id="3.90.470.20">
    <property type="entry name" value="4'-phosphopantetheinyl transferase domain"/>
    <property type="match status" value="1"/>
</dbReference>
<dbReference type="RefSeq" id="WP_379983324.1">
    <property type="nucleotide sequence ID" value="NZ_JADIKD010000012.1"/>
</dbReference>
<evidence type="ECO:0000256" key="8">
    <source>
        <dbReference type="ARBA" id="ARBA00029894"/>
    </source>
</evidence>
<dbReference type="Pfam" id="PF01648">
    <property type="entry name" value="ACPS"/>
    <property type="match status" value="1"/>
</dbReference>
<evidence type="ECO:0000259" key="13">
    <source>
        <dbReference type="Pfam" id="PF17837"/>
    </source>
</evidence>
<dbReference type="PANTHER" id="PTHR38096">
    <property type="entry name" value="ENTEROBACTIN SYNTHASE COMPONENT D"/>
    <property type="match status" value="1"/>
</dbReference>
<comment type="catalytic activity">
    <reaction evidence="10">
        <text>apo-[aryl-carrier protein] + CoA = holo-[aryl-carrier protein] + adenosine 3',5'-bisphosphate + H(+)</text>
        <dbReference type="Rhea" id="RHEA:48404"/>
        <dbReference type="Rhea" id="RHEA-COMP:15903"/>
        <dbReference type="Rhea" id="RHEA-COMP:17557"/>
        <dbReference type="ChEBI" id="CHEBI:15378"/>
        <dbReference type="ChEBI" id="CHEBI:29999"/>
        <dbReference type="ChEBI" id="CHEBI:57287"/>
        <dbReference type="ChEBI" id="CHEBI:58343"/>
        <dbReference type="ChEBI" id="CHEBI:64479"/>
    </reaction>
</comment>
<gene>
    <name evidence="14" type="ORF">ISS97_17390</name>
</gene>
<evidence type="ECO:0000313" key="14">
    <source>
        <dbReference type="EMBL" id="MFK2919048.1"/>
    </source>
</evidence>
<evidence type="ECO:0000256" key="7">
    <source>
        <dbReference type="ARBA" id="ARBA00023191"/>
    </source>
</evidence>
<protein>
    <recommendedName>
        <fullName evidence="5">Enterobactin synthase component D</fullName>
    </recommendedName>
    <alternativeName>
        <fullName evidence="8">4'-phosphopantetheinyl transferase EntD</fullName>
    </alternativeName>
    <alternativeName>
        <fullName evidence="9">Enterochelin synthase D</fullName>
    </alternativeName>
</protein>
<evidence type="ECO:0000256" key="2">
    <source>
        <dbReference type="ARBA" id="ARBA00004993"/>
    </source>
</evidence>
<dbReference type="InterPro" id="IPR041354">
    <property type="entry name" value="4PPT_N"/>
</dbReference>
<dbReference type="InterPro" id="IPR003542">
    <property type="entry name" value="Enbac_synth_compD-like"/>
</dbReference>
<evidence type="ECO:0000256" key="3">
    <source>
        <dbReference type="ARBA" id="ARBA00008342"/>
    </source>
</evidence>
<organism evidence="14 15">
    <name type="scientific">Dyella koreensis</name>
    <dbReference type="NCBI Taxonomy" id="311235"/>
    <lineage>
        <taxon>Bacteria</taxon>
        <taxon>Pseudomonadati</taxon>
        <taxon>Pseudomonadota</taxon>
        <taxon>Gammaproteobacteria</taxon>
        <taxon>Lysobacterales</taxon>
        <taxon>Rhodanobacteraceae</taxon>
        <taxon>Dyella</taxon>
    </lineage>
</organism>
<comment type="similarity">
    <text evidence="3">Belongs to the P-Pant transferase superfamily. EntD family.</text>
</comment>
<evidence type="ECO:0000256" key="10">
    <source>
        <dbReference type="ARBA" id="ARBA00049176"/>
    </source>
</evidence>
<evidence type="ECO:0000256" key="9">
    <source>
        <dbReference type="ARBA" id="ARBA00031996"/>
    </source>
</evidence>